<feature type="transmembrane region" description="Helical" evidence="1">
    <location>
        <begin position="12"/>
        <end position="34"/>
    </location>
</feature>
<keyword evidence="1" id="KW-0812">Transmembrane</keyword>
<dbReference type="Proteomes" id="UP000257039">
    <property type="component" value="Unassembled WGS sequence"/>
</dbReference>
<evidence type="ECO:0000313" key="3">
    <source>
        <dbReference type="Proteomes" id="UP000257039"/>
    </source>
</evidence>
<dbReference type="RefSeq" id="WP_094787041.1">
    <property type="nucleotide sequence ID" value="NZ_NDXW01000001.1"/>
</dbReference>
<organism evidence="2 3">
    <name type="scientific">Zooshikella ganghwensis</name>
    <dbReference type="NCBI Taxonomy" id="202772"/>
    <lineage>
        <taxon>Bacteria</taxon>
        <taxon>Pseudomonadati</taxon>
        <taxon>Pseudomonadota</taxon>
        <taxon>Gammaproteobacteria</taxon>
        <taxon>Oceanospirillales</taxon>
        <taxon>Zooshikellaceae</taxon>
        <taxon>Zooshikella</taxon>
    </lineage>
</organism>
<keyword evidence="1" id="KW-0472">Membrane</keyword>
<name>A0A4P9VN21_9GAMM</name>
<keyword evidence="1" id="KW-1133">Transmembrane helix</keyword>
<keyword evidence="3" id="KW-1185">Reference proteome</keyword>
<proteinExistence type="predicted"/>
<evidence type="ECO:0008006" key="4">
    <source>
        <dbReference type="Google" id="ProtNLM"/>
    </source>
</evidence>
<dbReference type="EMBL" id="NDXW01000001">
    <property type="protein sequence ID" value="RDH43794.1"/>
    <property type="molecule type" value="Genomic_DNA"/>
</dbReference>
<dbReference type="Gene3D" id="3.40.190.10">
    <property type="entry name" value="Periplasmic binding protein-like II"/>
    <property type="match status" value="2"/>
</dbReference>
<reference evidence="2 3" key="1">
    <citation type="submission" date="2017-04" db="EMBL/GenBank/DDBJ databases">
        <title>Draft genome sequence of Zooshikella ganghwensis VG4 isolated from Red Sea sediments.</title>
        <authorList>
            <person name="Rehman Z."/>
            <person name="Alam I."/>
            <person name="Kamau A."/>
            <person name="Bajic V."/>
            <person name="Leiknes T."/>
        </authorList>
    </citation>
    <scope>NUCLEOTIDE SEQUENCE [LARGE SCALE GENOMIC DNA]</scope>
    <source>
        <strain evidence="2 3">VG4</strain>
    </source>
</reference>
<sequence>MSILLYKINKARFLCYIFYIISITSILLISPYSLSSPENTTKPSINIATVHWPGYTNKDGSGLYLTILKSIFDEKVVTLDISLMPYRRARYSVETLQNDIFLVESEFTRSFKLIYSHIPIDIGNVDYFHSQDTFFSDATSFSGKTLGWVKGYEFQKKISLPESHYNTFHVNDVLQGVKMLTQGRLDYFIDYDEGIKQTAHQNNIDIKNFTFTQGFQEVYLVGFSSDTKGRKLRVMYNNGMKMLFSSGQLENILFEHGVIPQIIDEQQIATILNYYSKLFSQN</sequence>
<comment type="caution">
    <text evidence="2">The sequence shown here is derived from an EMBL/GenBank/DDBJ whole genome shotgun (WGS) entry which is preliminary data.</text>
</comment>
<gene>
    <name evidence="2" type="ORF">B9G39_10260</name>
</gene>
<dbReference type="AlphaFoldDB" id="A0A4P9VN21"/>
<evidence type="ECO:0000256" key="1">
    <source>
        <dbReference type="SAM" id="Phobius"/>
    </source>
</evidence>
<protein>
    <recommendedName>
        <fullName evidence="4">Solute-binding protein family 3/N-terminal domain-containing protein</fullName>
    </recommendedName>
</protein>
<dbReference type="SUPFAM" id="SSF53850">
    <property type="entry name" value="Periplasmic binding protein-like II"/>
    <property type="match status" value="1"/>
</dbReference>
<accession>A0A4P9VN21</accession>
<evidence type="ECO:0000313" key="2">
    <source>
        <dbReference type="EMBL" id="RDH43794.1"/>
    </source>
</evidence>